<keyword evidence="10" id="KW-1185">Reference proteome</keyword>
<dbReference type="GO" id="GO:0015288">
    <property type="term" value="F:porin activity"/>
    <property type="evidence" value="ECO:0007669"/>
    <property type="project" value="TreeGrafter"/>
</dbReference>
<protein>
    <submittedName>
        <fullName evidence="9">TolC family protein</fullName>
    </submittedName>
</protein>
<dbReference type="EMBL" id="WBVQ01000002">
    <property type="protein sequence ID" value="KAB2816350.1"/>
    <property type="molecule type" value="Genomic_DNA"/>
</dbReference>
<dbReference type="SUPFAM" id="SSF56954">
    <property type="entry name" value="Outer membrane efflux proteins (OEP)"/>
    <property type="match status" value="1"/>
</dbReference>
<dbReference type="GO" id="GO:1990281">
    <property type="term" value="C:efflux pump complex"/>
    <property type="evidence" value="ECO:0007669"/>
    <property type="project" value="TreeGrafter"/>
</dbReference>
<evidence type="ECO:0000256" key="8">
    <source>
        <dbReference type="SAM" id="SignalP"/>
    </source>
</evidence>
<gene>
    <name evidence="9" type="ORF">F8C82_11745</name>
</gene>
<feature type="signal peptide" evidence="8">
    <location>
        <begin position="1"/>
        <end position="20"/>
    </location>
</feature>
<dbReference type="GO" id="GO:0009279">
    <property type="term" value="C:cell outer membrane"/>
    <property type="evidence" value="ECO:0007669"/>
    <property type="project" value="UniProtKB-SubCell"/>
</dbReference>
<dbReference type="AlphaFoldDB" id="A0A6L3ZF62"/>
<dbReference type="OrthoDB" id="367883at2"/>
<dbReference type="PANTHER" id="PTHR30026">
    <property type="entry name" value="OUTER MEMBRANE PROTEIN TOLC"/>
    <property type="match status" value="1"/>
</dbReference>
<organism evidence="9 10">
    <name type="scientific">Phaeocystidibacter marisrubri</name>
    <dbReference type="NCBI Taxonomy" id="1577780"/>
    <lineage>
        <taxon>Bacteria</taxon>
        <taxon>Pseudomonadati</taxon>
        <taxon>Bacteroidota</taxon>
        <taxon>Flavobacteriia</taxon>
        <taxon>Flavobacteriales</taxon>
        <taxon>Phaeocystidibacteraceae</taxon>
        <taxon>Phaeocystidibacter</taxon>
    </lineage>
</organism>
<keyword evidence="6" id="KW-0472">Membrane</keyword>
<evidence type="ECO:0000256" key="2">
    <source>
        <dbReference type="ARBA" id="ARBA00007613"/>
    </source>
</evidence>
<dbReference type="InterPro" id="IPR003423">
    <property type="entry name" value="OMP_efflux"/>
</dbReference>
<keyword evidence="8" id="KW-0732">Signal</keyword>
<dbReference type="Proteomes" id="UP000484164">
    <property type="component" value="Unassembled WGS sequence"/>
</dbReference>
<evidence type="ECO:0000256" key="4">
    <source>
        <dbReference type="ARBA" id="ARBA00022452"/>
    </source>
</evidence>
<dbReference type="Gene3D" id="1.20.1600.10">
    <property type="entry name" value="Outer membrane efflux proteins (OEP)"/>
    <property type="match status" value="1"/>
</dbReference>
<reference evidence="9 10" key="1">
    <citation type="submission" date="2019-10" db="EMBL/GenBank/DDBJ databases">
        <title>Genome sequence of Phaeocystidibacter marisrubri JCM30614 (type strain).</title>
        <authorList>
            <person name="Bowman J.P."/>
        </authorList>
    </citation>
    <scope>NUCLEOTIDE SEQUENCE [LARGE SCALE GENOMIC DNA]</scope>
    <source>
        <strain evidence="9 10">JCM 30614</strain>
    </source>
</reference>
<comment type="similarity">
    <text evidence="2">Belongs to the outer membrane factor (OMF) (TC 1.B.17) family.</text>
</comment>
<evidence type="ECO:0000256" key="6">
    <source>
        <dbReference type="ARBA" id="ARBA00023136"/>
    </source>
</evidence>
<accession>A0A6L3ZF62</accession>
<dbReference type="PANTHER" id="PTHR30026:SF20">
    <property type="entry name" value="OUTER MEMBRANE PROTEIN TOLC"/>
    <property type="match status" value="1"/>
</dbReference>
<comment type="subcellular location">
    <subcellularLocation>
        <location evidence="1">Cell outer membrane</location>
    </subcellularLocation>
</comment>
<evidence type="ECO:0000313" key="9">
    <source>
        <dbReference type="EMBL" id="KAB2816350.1"/>
    </source>
</evidence>
<evidence type="ECO:0000313" key="10">
    <source>
        <dbReference type="Proteomes" id="UP000484164"/>
    </source>
</evidence>
<sequence length="452" mass="51018">MMNYKSIGLALASLVSVAVAGQEATSEKRSFSRAEAEMYALENSYDMQRYSLELDRAKAVIFENVATGLPQVTASASFTDNIQIQQQVIEFNGQPTLLAFGVRYGAMGTLQVDQLIFDGSYIVALLATEVVKETAQNSYEKSAIDVREQVAQAYHLVLTTERSLQIIRDNLTFIRQSLFETRELFNTGMVEKQDVDQLDLLVTNLESNEDYLERQAEVARTILKLRMGIPVTESVTLTDNIETLVISAEDATELLSTTFDPTTHIDYRTLETGIHGQELTLRNEQVQWLPKLNGYYSYNHGVQSSSFDGLTNFDSPNNFNFPYQSWGLSLRWSLFQGGRRVARVQEAKVALEQLEVQEAQLSDMLKLQYQTAKAEYAFAVNNFVAQRKNMEIAKDIRDRTAIKFREGISSSLEFTQAENQYQDALRSMINAAQTALDKRVALEKVLGNFNLN</sequence>
<keyword evidence="7" id="KW-0998">Cell outer membrane</keyword>
<dbReference type="RefSeq" id="WP_151693777.1">
    <property type="nucleotide sequence ID" value="NZ_BMGX01000001.1"/>
</dbReference>
<keyword evidence="4" id="KW-1134">Transmembrane beta strand</keyword>
<evidence type="ECO:0000256" key="5">
    <source>
        <dbReference type="ARBA" id="ARBA00022692"/>
    </source>
</evidence>
<comment type="caution">
    <text evidence="9">The sequence shown here is derived from an EMBL/GenBank/DDBJ whole genome shotgun (WGS) entry which is preliminary data.</text>
</comment>
<dbReference type="GO" id="GO:0015562">
    <property type="term" value="F:efflux transmembrane transporter activity"/>
    <property type="evidence" value="ECO:0007669"/>
    <property type="project" value="InterPro"/>
</dbReference>
<feature type="chain" id="PRO_5026963726" evidence="8">
    <location>
        <begin position="21"/>
        <end position="452"/>
    </location>
</feature>
<evidence type="ECO:0000256" key="3">
    <source>
        <dbReference type="ARBA" id="ARBA00022448"/>
    </source>
</evidence>
<evidence type="ECO:0000256" key="1">
    <source>
        <dbReference type="ARBA" id="ARBA00004442"/>
    </source>
</evidence>
<dbReference type="Pfam" id="PF02321">
    <property type="entry name" value="OEP"/>
    <property type="match status" value="2"/>
</dbReference>
<evidence type="ECO:0000256" key="7">
    <source>
        <dbReference type="ARBA" id="ARBA00023237"/>
    </source>
</evidence>
<proteinExistence type="inferred from homology"/>
<name>A0A6L3ZF62_9FLAO</name>
<keyword evidence="3" id="KW-0813">Transport</keyword>
<keyword evidence="5" id="KW-0812">Transmembrane</keyword>
<dbReference type="InterPro" id="IPR051906">
    <property type="entry name" value="TolC-like"/>
</dbReference>